<dbReference type="EMBL" id="PZJX01000042">
    <property type="protein sequence ID" value="PTE08079.1"/>
    <property type="molecule type" value="Genomic_DNA"/>
</dbReference>
<evidence type="ECO:0000256" key="2">
    <source>
        <dbReference type="RuleBase" id="RU362080"/>
    </source>
</evidence>
<dbReference type="InterPro" id="IPR036165">
    <property type="entry name" value="YefM-like_sf"/>
</dbReference>
<protein>
    <recommendedName>
        <fullName evidence="2">Antitoxin</fullName>
    </recommendedName>
</protein>
<dbReference type="Proteomes" id="UP000240259">
    <property type="component" value="Unassembled WGS sequence"/>
</dbReference>
<dbReference type="RefSeq" id="WP_107651363.1">
    <property type="nucleotide sequence ID" value="NZ_PZJX01000042.1"/>
</dbReference>
<comment type="caution">
    <text evidence="3">The sequence shown here is derived from an EMBL/GenBank/DDBJ whole genome shotgun (WGS) entry which is preliminary data.</text>
</comment>
<proteinExistence type="inferred from homology"/>
<dbReference type="Gene3D" id="3.40.1620.10">
    <property type="entry name" value="YefM-like domain"/>
    <property type="match status" value="1"/>
</dbReference>
<dbReference type="SUPFAM" id="SSF143120">
    <property type="entry name" value="YefM-like"/>
    <property type="match status" value="1"/>
</dbReference>
<dbReference type="Pfam" id="PF02604">
    <property type="entry name" value="PhdYeFM_antitox"/>
    <property type="match status" value="1"/>
</dbReference>
<dbReference type="InterPro" id="IPR006442">
    <property type="entry name" value="Antitoxin_Phd/YefM"/>
</dbReference>
<gene>
    <name evidence="3" type="ORF">C9427_22900</name>
</gene>
<evidence type="ECO:0000256" key="1">
    <source>
        <dbReference type="ARBA" id="ARBA00009981"/>
    </source>
</evidence>
<dbReference type="NCBIfam" id="TIGR01552">
    <property type="entry name" value="phd_fam"/>
    <property type="match status" value="1"/>
</dbReference>
<comment type="similarity">
    <text evidence="1 2">Belongs to the phD/YefM antitoxin family.</text>
</comment>
<dbReference type="AlphaFoldDB" id="A0A2T4IR23"/>
<keyword evidence="4" id="KW-1185">Reference proteome</keyword>
<comment type="function">
    <text evidence="2">Antitoxin component of a type II toxin-antitoxin (TA) system.</text>
</comment>
<accession>A0A2T4IR23</accession>
<organism evidence="3 4">
    <name type="scientific">Mesorhizobium helmanticense</name>
    <dbReference type="NCBI Taxonomy" id="1776423"/>
    <lineage>
        <taxon>Bacteria</taxon>
        <taxon>Pseudomonadati</taxon>
        <taxon>Pseudomonadota</taxon>
        <taxon>Alphaproteobacteria</taxon>
        <taxon>Hyphomicrobiales</taxon>
        <taxon>Phyllobacteriaceae</taxon>
        <taxon>Mesorhizobium</taxon>
    </lineage>
</organism>
<name>A0A2T4IR23_9HYPH</name>
<evidence type="ECO:0000313" key="4">
    <source>
        <dbReference type="Proteomes" id="UP000240259"/>
    </source>
</evidence>
<evidence type="ECO:0000313" key="3">
    <source>
        <dbReference type="EMBL" id="PTE08079.1"/>
    </source>
</evidence>
<dbReference type="OrthoDB" id="7451784at2"/>
<reference evidence="3 4" key="1">
    <citation type="submission" date="2018-03" db="EMBL/GenBank/DDBJ databases">
        <title>Genome sequence of the symbiotic type strain Mesorhizobium helmanticense CSLC115NT isolated from Lotus corniculatus nodules.</title>
        <authorList>
            <person name="Sannazzaro A.I."/>
            <person name="Torres Tejerizo G.A."/>
            <person name="Dip D."/>
            <person name="Caballero M."/>
            <person name="Pistorio M."/>
            <person name="Estrella M.J."/>
        </authorList>
    </citation>
    <scope>NUCLEOTIDE SEQUENCE [LARGE SCALE GENOMIC DNA]</scope>
    <source>
        <strain evidence="3 4">CSLC115N</strain>
    </source>
</reference>
<sequence>MNWDLRDARNNLSKLVRQAREQGPQTITLRGKPAAVVLALEDHDRLDGAKPSLAEYLLTGPAWDDDFVEEVNRRPETMIRPVEF</sequence>